<name>A0A067MIV7_BOTB1</name>
<dbReference type="InParanoid" id="A0A067MIV7"/>
<evidence type="ECO:0000313" key="1">
    <source>
        <dbReference type="EMBL" id="KDQ14665.1"/>
    </source>
</evidence>
<dbReference type="OrthoDB" id="3235815at2759"/>
<dbReference type="HOGENOM" id="CLU_024199_1_2_1"/>
<evidence type="ECO:0000313" key="2">
    <source>
        <dbReference type="Proteomes" id="UP000027195"/>
    </source>
</evidence>
<dbReference type="Proteomes" id="UP000027195">
    <property type="component" value="Unassembled WGS sequence"/>
</dbReference>
<sequence length="575" mass="64093">METPILQFETLFKEHQRRAYIRFDSHSHQDRASWKETQASLDGELDVVHQILEAAAWLLSEIRSRRNQLSPIHHLPNELLSAIFEHARYDAGDPTVYLHSSQLDTRKPIQALLKISGVSRLWRDIIRGCPALWAALPPPSAPELLEIFLARSKTAPLEIASSIAATQPCSLPRYRALLLPHFGRLRVCVLAFSQNLGADDISALLASAPAPELERCELYRGKGMEYQGLASNKLRLSCPPFIDCTPKLCHLRLEEVGVPLNALVFRELVSLHLFYTEYTAPGSLHQLLCILELSPRLSELRFGGLKFPVLEPTNHPPNAIVKLPCLQVLCMSARVPKNDWILYLLSHIEIPATCQSWIRGKIKPGSDLCQLLPSSSPISVHINQLDFQFGRRDTSWNTVGGYISGQTHRAVAAVFQGNREDTELIQRVVLNLDSVLPMPLLDSIILSSQIDVMEPALILALAEFLRSHPTIDAITLVDSAVQLLELLVVTPGRILCPLLDTLYLEGDDGNSEPVGESMLLEVVKSRTNRDDSGVPEHLQHVTYTRSKPLSPLTTSALRELVTLELESDLESETSD</sequence>
<protein>
    <submittedName>
        <fullName evidence="1">Uncharacterized protein</fullName>
    </submittedName>
</protein>
<keyword evidence="2" id="KW-1185">Reference proteome</keyword>
<reference evidence="2" key="1">
    <citation type="journal article" date="2014" name="Proc. Natl. Acad. Sci. U.S.A.">
        <title>Extensive sampling of basidiomycete genomes demonstrates inadequacy of the white-rot/brown-rot paradigm for wood decay fungi.</title>
        <authorList>
            <person name="Riley R."/>
            <person name="Salamov A.A."/>
            <person name="Brown D.W."/>
            <person name="Nagy L.G."/>
            <person name="Floudas D."/>
            <person name="Held B.W."/>
            <person name="Levasseur A."/>
            <person name="Lombard V."/>
            <person name="Morin E."/>
            <person name="Otillar R."/>
            <person name="Lindquist E.A."/>
            <person name="Sun H."/>
            <person name="LaButti K.M."/>
            <person name="Schmutz J."/>
            <person name="Jabbour D."/>
            <person name="Luo H."/>
            <person name="Baker S.E."/>
            <person name="Pisabarro A.G."/>
            <person name="Walton J.D."/>
            <person name="Blanchette R.A."/>
            <person name="Henrissat B."/>
            <person name="Martin F."/>
            <person name="Cullen D."/>
            <person name="Hibbett D.S."/>
            <person name="Grigoriev I.V."/>
        </authorList>
    </citation>
    <scope>NUCLEOTIDE SEQUENCE [LARGE SCALE GENOMIC DNA]</scope>
    <source>
        <strain evidence="2">FD-172 SS1</strain>
    </source>
</reference>
<dbReference type="EMBL" id="KL198036">
    <property type="protein sequence ID" value="KDQ14665.1"/>
    <property type="molecule type" value="Genomic_DNA"/>
</dbReference>
<dbReference type="Gene3D" id="1.20.1280.50">
    <property type="match status" value="1"/>
</dbReference>
<accession>A0A067MIV7</accession>
<dbReference type="AlphaFoldDB" id="A0A067MIV7"/>
<gene>
    <name evidence="1" type="ORF">BOTBODRAFT_32415</name>
</gene>
<organism evidence="1 2">
    <name type="scientific">Botryobasidium botryosum (strain FD-172 SS1)</name>
    <dbReference type="NCBI Taxonomy" id="930990"/>
    <lineage>
        <taxon>Eukaryota</taxon>
        <taxon>Fungi</taxon>
        <taxon>Dikarya</taxon>
        <taxon>Basidiomycota</taxon>
        <taxon>Agaricomycotina</taxon>
        <taxon>Agaricomycetes</taxon>
        <taxon>Cantharellales</taxon>
        <taxon>Botryobasidiaceae</taxon>
        <taxon>Botryobasidium</taxon>
    </lineage>
</organism>
<proteinExistence type="predicted"/>